<dbReference type="SUPFAM" id="SSF51445">
    <property type="entry name" value="(Trans)glycosidases"/>
    <property type="match status" value="2"/>
</dbReference>
<protein>
    <recommendedName>
        <fullName evidence="2">DUF4015 domain-containing protein</fullName>
    </recommendedName>
</protein>
<reference evidence="3 5" key="1">
    <citation type="submission" date="2020-06" db="EMBL/GenBank/DDBJ databases">
        <title>Anoxygenic phototrophic Chloroflexota member uses a Type I reaction center.</title>
        <authorList>
            <person name="Tsuji J.M."/>
            <person name="Shaw N.A."/>
            <person name="Nagashima S."/>
            <person name="Venkiteswaran J."/>
            <person name="Schiff S.L."/>
            <person name="Hanada S."/>
            <person name="Tank M."/>
            <person name="Neufeld J.D."/>
        </authorList>
    </citation>
    <scope>NUCLEOTIDE SEQUENCE [LARGE SCALE GENOMIC DNA]</scope>
    <source>
        <strain evidence="3">L227-S17</strain>
    </source>
</reference>
<sequence length="632" mass="69150">MSRKRTNMLGPGGMTIAAGLGGVVVLFLLWQFVIPFFFSRSEPGKDTKPLITGKVLDSVTGSPVLSATIMAGNNKLAEVDFSGTFTITQSLPQSPVNVVAPGYIPAALSIKQPSLSMQLKPNILNGQLIDTDTQKPIADRLVQSSSLGSVITDAEGRFTFSRITADEKLKVQLIGYEKTEVPVDLTKLDSVMTIPVRSTVLSGQILDVETGKGVPNAYLSIVGSTTAAGSGSSVSGDRSGKYYMNDAPRGAGVQLKIRAPGYKIQTFPIDQAAKADIKLVPFKFQGVEVPGIFALKPNYDTLFTPYLELARQGKINAIVVDMKHDDTGKLLFDSKNPLANQLGLIYDVNSYPRKDLIDVPKLLDDAHKAGLYVVARMVVYRDPALAKAKPEWALRNRNTGQPWKDLSDLVWPNPLIPEVGDYNVEIAKEIAGLGFDELQFDYIRFPTDGKLADVDYGNGLSWSVLGKTENEKMRTNVIERTVSKAYEALRYTNTYFSLDVFGYSLWLNDDVGIGQQYNNLILMADYICPMVYATHFQNGTLDQTKFPGPVGNYPGEIITRSGKISNLIEAKVAAVARYRPWLEDFALPPVKHTPERVKEQIDAAIATGASGWTLWNATGKYSTTVIPSVQRS</sequence>
<gene>
    <name evidence="3" type="ORF">HXX08_15090</name>
    <name evidence="4" type="ORF">OZ401_002689</name>
</gene>
<dbReference type="Gene3D" id="3.20.20.80">
    <property type="entry name" value="Glycosidases"/>
    <property type="match status" value="1"/>
</dbReference>
<evidence type="ECO:0000313" key="6">
    <source>
        <dbReference type="Proteomes" id="UP001431572"/>
    </source>
</evidence>
<dbReference type="SUPFAM" id="SSF49464">
    <property type="entry name" value="Carboxypeptidase regulatory domain-like"/>
    <property type="match status" value="3"/>
</dbReference>
<dbReference type="RefSeq" id="WP_341470987.1">
    <property type="nucleotide sequence ID" value="NZ_CP128400.1"/>
</dbReference>
<dbReference type="InterPro" id="IPR008969">
    <property type="entry name" value="CarboxyPept-like_regulatory"/>
</dbReference>
<accession>A0A8T7M4Z5</accession>
<dbReference type="Proteomes" id="UP000521676">
    <property type="component" value="Unassembled WGS sequence"/>
</dbReference>
<organism evidence="3 5">
    <name type="scientific">Candidatus Chlorohelix allophototropha</name>
    <dbReference type="NCBI Taxonomy" id="3003348"/>
    <lineage>
        <taxon>Bacteria</taxon>
        <taxon>Bacillati</taxon>
        <taxon>Chloroflexota</taxon>
        <taxon>Chloroflexia</taxon>
        <taxon>Candidatus Chloroheliales</taxon>
        <taxon>Candidatus Chloroheliaceae</taxon>
        <taxon>Candidatus Chlorohelix</taxon>
    </lineage>
</organism>
<keyword evidence="1" id="KW-0812">Transmembrane</keyword>
<name>A0A8T7M4Z5_9CHLR</name>
<feature type="domain" description="DUF4015" evidence="2">
    <location>
        <begin position="300"/>
        <end position="621"/>
    </location>
</feature>
<evidence type="ECO:0000256" key="1">
    <source>
        <dbReference type="SAM" id="Phobius"/>
    </source>
</evidence>
<dbReference type="Gene3D" id="2.60.40.1120">
    <property type="entry name" value="Carboxypeptidase-like, regulatory domain"/>
    <property type="match status" value="1"/>
</dbReference>
<dbReference type="InterPro" id="IPR017853">
    <property type="entry name" value="GH"/>
</dbReference>
<proteinExistence type="predicted"/>
<evidence type="ECO:0000313" key="5">
    <source>
        <dbReference type="Proteomes" id="UP000521676"/>
    </source>
</evidence>
<keyword evidence="6" id="KW-1185">Reference proteome</keyword>
<keyword evidence="1" id="KW-1133">Transmembrane helix</keyword>
<dbReference type="Proteomes" id="UP001431572">
    <property type="component" value="Chromosome 2"/>
</dbReference>
<evidence type="ECO:0000259" key="2">
    <source>
        <dbReference type="Pfam" id="PF13200"/>
    </source>
</evidence>
<feature type="transmembrane region" description="Helical" evidence="1">
    <location>
        <begin position="12"/>
        <end position="38"/>
    </location>
</feature>
<dbReference type="EMBL" id="CP128400">
    <property type="protein sequence ID" value="WJW69096.1"/>
    <property type="molecule type" value="Genomic_DNA"/>
</dbReference>
<dbReference type="Pfam" id="PF13200">
    <property type="entry name" value="DUF4015"/>
    <property type="match status" value="1"/>
</dbReference>
<reference evidence="4" key="2">
    <citation type="journal article" date="2024" name="Nature">
        <title>Anoxygenic phototroph of the Chloroflexota uses a type I reaction centre.</title>
        <authorList>
            <person name="Tsuji J.M."/>
            <person name="Shaw N.A."/>
            <person name="Nagashima S."/>
            <person name="Venkiteswaran J.J."/>
            <person name="Schiff S.L."/>
            <person name="Watanabe T."/>
            <person name="Fukui M."/>
            <person name="Hanada S."/>
            <person name="Tank M."/>
            <person name="Neufeld J.D."/>
        </authorList>
    </citation>
    <scope>NUCLEOTIDE SEQUENCE</scope>
    <source>
        <strain evidence="4">L227-S17</strain>
    </source>
</reference>
<keyword evidence="1" id="KW-0472">Membrane</keyword>
<dbReference type="AlphaFoldDB" id="A0A8T7M4Z5"/>
<dbReference type="EMBL" id="JACATZ010000003">
    <property type="protein sequence ID" value="NWJ47185.1"/>
    <property type="molecule type" value="Genomic_DNA"/>
</dbReference>
<evidence type="ECO:0000313" key="3">
    <source>
        <dbReference type="EMBL" id="NWJ47185.1"/>
    </source>
</evidence>
<dbReference type="InterPro" id="IPR025275">
    <property type="entry name" value="DUF4015"/>
</dbReference>
<evidence type="ECO:0000313" key="4">
    <source>
        <dbReference type="EMBL" id="WJW69096.1"/>
    </source>
</evidence>